<evidence type="ECO:0000313" key="3">
    <source>
        <dbReference type="Proteomes" id="UP000504638"/>
    </source>
</evidence>
<dbReference type="RefSeq" id="XP_033534221.1">
    <property type="nucleotide sequence ID" value="XM_033679456.1"/>
</dbReference>
<protein>
    <submittedName>
        <fullName evidence="2 4">Uncharacterized protein</fullName>
    </submittedName>
</protein>
<evidence type="ECO:0000313" key="2">
    <source>
        <dbReference type="EMBL" id="KAF1812590.1"/>
    </source>
</evidence>
<reference evidence="4" key="3">
    <citation type="submission" date="2025-04" db="UniProtKB">
        <authorList>
            <consortium name="RefSeq"/>
        </authorList>
    </citation>
    <scope>IDENTIFICATION</scope>
    <source>
        <strain evidence="4">CBS 781.70</strain>
    </source>
</reference>
<feature type="compositionally biased region" description="Polar residues" evidence="1">
    <location>
        <begin position="25"/>
        <end position="42"/>
    </location>
</feature>
<reference evidence="4" key="2">
    <citation type="submission" date="2020-04" db="EMBL/GenBank/DDBJ databases">
        <authorList>
            <consortium name="NCBI Genome Project"/>
        </authorList>
    </citation>
    <scope>NUCLEOTIDE SEQUENCE</scope>
    <source>
        <strain evidence="4">CBS 781.70</strain>
    </source>
</reference>
<keyword evidence="3" id="KW-1185">Reference proteome</keyword>
<gene>
    <name evidence="2 4" type="ORF">P152DRAFT_458415</name>
</gene>
<proteinExistence type="predicted"/>
<dbReference type="Proteomes" id="UP000504638">
    <property type="component" value="Unplaced"/>
</dbReference>
<name>A0A6G1G3U9_9PEZI</name>
<feature type="region of interest" description="Disordered" evidence="1">
    <location>
        <begin position="15"/>
        <end position="62"/>
    </location>
</feature>
<dbReference type="GeneID" id="54420026"/>
<dbReference type="EMBL" id="ML975157">
    <property type="protein sequence ID" value="KAF1812590.1"/>
    <property type="molecule type" value="Genomic_DNA"/>
</dbReference>
<evidence type="ECO:0000313" key="4">
    <source>
        <dbReference type="RefSeq" id="XP_033534221.1"/>
    </source>
</evidence>
<evidence type="ECO:0000256" key="1">
    <source>
        <dbReference type="SAM" id="MobiDB-lite"/>
    </source>
</evidence>
<accession>A0A6G1G3U9</accession>
<dbReference type="AlphaFoldDB" id="A0A6G1G3U9"/>
<sequence length="62" mass="6905">MACIRTFGAEVLHHDRFHRRKSPKSALSNHRGSEFGEQSTSNRRPESPIGGGGGRAMDLRAW</sequence>
<organism evidence="2">
    <name type="scientific">Eremomyces bilateralis CBS 781.70</name>
    <dbReference type="NCBI Taxonomy" id="1392243"/>
    <lineage>
        <taxon>Eukaryota</taxon>
        <taxon>Fungi</taxon>
        <taxon>Dikarya</taxon>
        <taxon>Ascomycota</taxon>
        <taxon>Pezizomycotina</taxon>
        <taxon>Dothideomycetes</taxon>
        <taxon>Dothideomycetes incertae sedis</taxon>
        <taxon>Eremomycetales</taxon>
        <taxon>Eremomycetaceae</taxon>
        <taxon>Eremomyces</taxon>
    </lineage>
</organism>
<reference evidence="2 4" key="1">
    <citation type="submission" date="2020-01" db="EMBL/GenBank/DDBJ databases">
        <authorList>
            <consortium name="DOE Joint Genome Institute"/>
            <person name="Haridas S."/>
            <person name="Albert R."/>
            <person name="Binder M."/>
            <person name="Bloem J."/>
            <person name="Labutti K."/>
            <person name="Salamov A."/>
            <person name="Andreopoulos B."/>
            <person name="Baker S.E."/>
            <person name="Barry K."/>
            <person name="Bills G."/>
            <person name="Bluhm B.H."/>
            <person name="Cannon C."/>
            <person name="Castanera R."/>
            <person name="Culley D.E."/>
            <person name="Daum C."/>
            <person name="Ezra D."/>
            <person name="Gonzalez J.B."/>
            <person name="Henrissat B."/>
            <person name="Kuo A."/>
            <person name="Liang C."/>
            <person name="Lipzen A."/>
            <person name="Lutzoni F."/>
            <person name="Magnuson J."/>
            <person name="Mondo S."/>
            <person name="Nolan M."/>
            <person name="Ohm R."/>
            <person name="Pangilinan J."/>
            <person name="Park H.-J."/>
            <person name="Ramirez L."/>
            <person name="Alfaro M."/>
            <person name="Sun H."/>
            <person name="Tritt A."/>
            <person name="Yoshinaga Y."/>
            <person name="Zwiers L.-H."/>
            <person name="Turgeon B.G."/>
            <person name="Goodwin S.B."/>
            <person name="Spatafora J.W."/>
            <person name="Crous P.W."/>
            <person name="Grigoriev I.V."/>
        </authorList>
    </citation>
    <scope>NUCLEOTIDE SEQUENCE</scope>
    <source>
        <strain evidence="2 4">CBS 781.70</strain>
    </source>
</reference>